<dbReference type="AlphaFoldDB" id="A6URF7"/>
<dbReference type="EMBL" id="CP000742">
    <property type="protein sequence ID" value="ABR55079.1"/>
    <property type="molecule type" value="Genomic_DNA"/>
</dbReference>
<keyword evidence="2" id="KW-1185">Reference proteome</keyword>
<dbReference type="GeneID" id="5325427"/>
<dbReference type="Proteomes" id="UP000001107">
    <property type="component" value="Chromosome"/>
</dbReference>
<evidence type="ECO:0000313" key="1">
    <source>
        <dbReference type="EMBL" id="ABR55079.1"/>
    </source>
</evidence>
<accession>A6URF7</accession>
<dbReference type="eggNOG" id="arCOG05070">
    <property type="taxonomic scope" value="Archaea"/>
</dbReference>
<dbReference type="STRING" id="406327.Mevan_1181"/>
<dbReference type="HOGENOM" id="CLU_157007_0_0_2"/>
<gene>
    <name evidence="1" type="ordered locus">Mevan_1181</name>
</gene>
<reference evidence="1" key="1">
    <citation type="submission" date="2007-06" db="EMBL/GenBank/DDBJ databases">
        <title>Complete sequence of Methanococcus vannielii SB.</title>
        <authorList>
            <consortium name="US DOE Joint Genome Institute"/>
            <person name="Copeland A."/>
            <person name="Lucas S."/>
            <person name="Lapidus A."/>
            <person name="Barry K."/>
            <person name="Glavina del Rio T."/>
            <person name="Dalin E."/>
            <person name="Tice H."/>
            <person name="Pitluck S."/>
            <person name="Chain P."/>
            <person name="Malfatti S."/>
            <person name="Shin M."/>
            <person name="Vergez L."/>
            <person name="Schmutz J."/>
            <person name="Larimer F."/>
            <person name="Land M."/>
            <person name="Hauser L."/>
            <person name="Kyrpides N."/>
            <person name="Anderson I."/>
            <person name="Sieprawska-Lupa M."/>
            <person name="Whitman W.B."/>
            <person name="Richardson P."/>
        </authorList>
    </citation>
    <scope>NUCLEOTIDE SEQUENCE [LARGE SCALE GENOMIC DNA]</scope>
    <source>
        <strain evidence="1">SB</strain>
    </source>
</reference>
<proteinExistence type="predicted"/>
<dbReference type="RefSeq" id="WP_012065994.1">
    <property type="nucleotide sequence ID" value="NC_009634.1"/>
</dbReference>
<dbReference type="KEGG" id="mvn:Mevan_1181"/>
<sequence length="119" mass="14280">MENWRLSHVTKCYNCGKIIDQIIEIYPSQSFVKCANCNATRYYIIKKADIEDERTIKEELTTKRKYDNWILQKDVTCHSCEIFGPQDILITENGIYVRCRNCGFTRYYRYHMQDSNRES</sequence>
<protein>
    <submittedName>
        <fullName evidence="1">Uncharacterized protein</fullName>
    </submittedName>
</protein>
<name>A6URF7_METVS</name>
<dbReference type="OrthoDB" id="116994at2157"/>
<evidence type="ECO:0000313" key="2">
    <source>
        <dbReference type="Proteomes" id="UP000001107"/>
    </source>
</evidence>
<organism evidence="1 2">
    <name type="scientific">Methanococcus vannielii (strain ATCC 35089 / DSM 1224 / JCM 13029 / OCM 148 / SB)</name>
    <dbReference type="NCBI Taxonomy" id="406327"/>
    <lineage>
        <taxon>Archaea</taxon>
        <taxon>Methanobacteriati</taxon>
        <taxon>Methanobacteriota</taxon>
        <taxon>Methanomada group</taxon>
        <taxon>Methanococci</taxon>
        <taxon>Methanococcales</taxon>
        <taxon>Methanococcaceae</taxon>
        <taxon>Methanococcus</taxon>
    </lineage>
</organism>